<gene>
    <name evidence="2" type="ORF">DUNSADRAFT_10783</name>
</gene>
<keyword evidence="3" id="KW-1185">Reference proteome</keyword>
<keyword evidence="1" id="KW-0732">Signal</keyword>
<protein>
    <submittedName>
        <fullName evidence="2">Uncharacterized protein</fullName>
    </submittedName>
</protein>
<feature type="chain" id="PRO_5046182208" evidence="1">
    <location>
        <begin position="21"/>
        <end position="191"/>
    </location>
</feature>
<organism evidence="2 3">
    <name type="scientific">Dunaliella salina</name>
    <name type="common">Green alga</name>
    <name type="synonym">Protococcus salinus</name>
    <dbReference type="NCBI Taxonomy" id="3046"/>
    <lineage>
        <taxon>Eukaryota</taxon>
        <taxon>Viridiplantae</taxon>
        <taxon>Chlorophyta</taxon>
        <taxon>core chlorophytes</taxon>
        <taxon>Chlorophyceae</taxon>
        <taxon>CS clade</taxon>
        <taxon>Chlamydomonadales</taxon>
        <taxon>Dunaliellaceae</taxon>
        <taxon>Dunaliella</taxon>
    </lineage>
</organism>
<feature type="signal peptide" evidence="1">
    <location>
        <begin position="1"/>
        <end position="20"/>
    </location>
</feature>
<dbReference type="EMBL" id="MU069834">
    <property type="protein sequence ID" value="KAF5833037.1"/>
    <property type="molecule type" value="Genomic_DNA"/>
</dbReference>
<dbReference type="Proteomes" id="UP000815325">
    <property type="component" value="Unassembled WGS sequence"/>
</dbReference>
<comment type="caution">
    <text evidence="2">The sequence shown here is derived from an EMBL/GenBank/DDBJ whole genome shotgun (WGS) entry which is preliminary data.</text>
</comment>
<proteinExistence type="predicted"/>
<evidence type="ECO:0000256" key="1">
    <source>
        <dbReference type="SAM" id="SignalP"/>
    </source>
</evidence>
<evidence type="ECO:0000313" key="3">
    <source>
        <dbReference type="Proteomes" id="UP000815325"/>
    </source>
</evidence>
<sequence length="191" mass="20356">MLALCGTLIVLLASTGKVQAQSNVTSSIFGIARLSAVIETVDTPFVTSAEEARDEALGQYRSETKSAINDFLNERLFDVGDILGSVVVGDIQLGEGSTNDTLTFTTKLTVPSVAQDDEARDLVQERLDQNNLGNAEGLSSLNGIFITKIGVENIQAYFRDVRDVTVTASGSMIRMSVGAVLCMLLCLALMS</sequence>
<evidence type="ECO:0000313" key="2">
    <source>
        <dbReference type="EMBL" id="KAF5833037.1"/>
    </source>
</evidence>
<accession>A0ABQ7GEM9</accession>
<reference evidence="2" key="1">
    <citation type="submission" date="2017-08" db="EMBL/GenBank/DDBJ databases">
        <authorList>
            <person name="Polle J.E."/>
            <person name="Barry K."/>
            <person name="Cushman J."/>
            <person name="Schmutz J."/>
            <person name="Tran D."/>
            <person name="Hathwaick L.T."/>
            <person name="Yim W.C."/>
            <person name="Jenkins J."/>
            <person name="Mckie-Krisberg Z.M."/>
            <person name="Prochnik S."/>
            <person name="Lindquist E."/>
            <person name="Dockter R.B."/>
            <person name="Adam C."/>
            <person name="Molina H."/>
            <person name="Bunkerborg J."/>
            <person name="Jin E."/>
            <person name="Buchheim M."/>
            <person name="Magnuson J."/>
        </authorList>
    </citation>
    <scope>NUCLEOTIDE SEQUENCE</scope>
    <source>
        <strain evidence="2">CCAP 19/18</strain>
    </source>
</reference>
<name>A0ABQ7GEM9_DUNSA</name>